<dbReference type="PANTHER" id="PTHR43130">
    <property type="entry name" value="ARAC-FAMILY TRANSCRIPTIONAL REGULATOR"/>
    <property type="match status" value="1"/>
</dbReference>
<dbReference type="EMBL" id="JARGDL010000032">
    <property type="protein sequence ID" value="MDF1613238.1"/>
    <property type="molecule type" value="Genomic_DNA"/>
</dbReference>
<protein>
    <submittedName>
        <fullName evidence="2">DJ-1/PfpI family protein</fullName>
    </submittedName>
</protein>
<gene>
    <name evidence="2" type="ORF">P0M35_13830</name>
</gene>
<dbReference type="Pfam" id="PF01965">
    <property type="entry name" value="DJ-1_PfpI"/>
    <property type="match status" value="1"/>
</dbReference>
<dbReference type="AlphaFoldDB" id="A0AAE3P4N5"/>
<dbReference type="InterPro" id="IPR002818">
    <property type="entry name" value="DJ-1/PfpI"/>
</dbReference>
<keyword evidence="3" id="KW-1185">Reference proteome</keyword>
<accession>A0AAE3P4N5</accession>
<dbReference type="InterPro" id="IPR052158">
    <property type="entry name" value="INH-QAR"/>
</dbReference>
<name>A0AAE3P4N5_9BACT</name>
<organism evidence="2 3">
    <name type="scientific">Stygiobacter electus</name>
    <dbReference type="NCBI Taxonomy" id="3032292"/>
    <lineage>
        <taxon>Bacteria</taxon>
        <taxon>Pseudomonadati</taxon>
        <taxon>Ignavibacteriota</taxon>
        <taxon>Ignavibacteria</taxon>
        <taxon>Ignavibacteriales</taxon>
        <taxon>Melioribacteraceae</taxon>
        <taxon>Stygiobacter</taxon>
    </lineage>
</organism>
<proteinExistence type="predicted"/>
<dbReference type="SUPFAM" id="SSF52317">
    <property type="entry name" value="Class I glutamine amidotransferase-like"/>
    <property type="match status" value="1"/>
</dbReference>
<dbReference type="RefSeq" id="WP_321537011.1">
    <property type="nucleotide sequence ID" value="NZ_JARGDL010000032.1"/>
</dbReference>
<dbReference type="InterPro" id="IPR029062">
    <property type="entry name" value="Class_I_gatase-like"/>
</dbReference>
<comment type="caution">
    <text evidence="2">The sequence shown here is derived from an EMBL/GenBank/DDBJ whole genome shotgun (WGS) entry which is preliminary data.</text>
</comment>
<dbReference type="Gene3D" id="3.40.50.880">
    <property type="match status" value="1"/>
</dbReference>
<reference evidence="2" key="1">
    <citation type="submission" date="2023-03" db="EMBL/GenBank/DDBJ databases">
        <title>Stygiobacter electus gen. nov., sp. nov., facultatively anaerobic thermotolerant bacterium of the class Ignavibacteria from a well of Yessentuki mineral water deposit.</title>
        <authorList>
            <person name="Podosokorskaya O.A."/>
            <person name="Elcheninov A.G."/>
            <person name="Petrova N.F."/>
            <person name="Zavarzina D.G."/>
            <person name="Kublanov I.V."/>
            <person name="Merkel A.Y."/>
        </authorList>
    </citation>
    <scope>NUCLEOTIDE SEQUENCE</scope>
    <source>
        <strain evidence="2">09-Me</strain>
    </source>
</reference>
<evidence type="ECO:0000259" key="1">
    <source>
        <dbReference type="Pfam" id="PF01965"/>
    </source>
</evidence>
<dbReference type="PANTHER" id="PTHR43130:SF3">
    <property type="entry name" value="HTH-TYPE TRANSCRIPTIONAL REGULATOR RV1931C"/>
    <property type="match status" value="1"/>
</dbReference>
<sequence>MKHLTILIPNGQVNIASVIGSYMIFNRAESCWQSNGNKPVFKIELAGLSKETSLYNNLFSVRTQKDISEISKVDLIIIPAMQPDSDYSELIKQNKPLINWVKQQYKKGAEIASVCTGAFLLAATGLINGKSCSTHWIAANTFNQMFP</sequence>
<dbReference type="Proteomes" id="UP001221302">
    <property type="component" value="Unassembled WGS sequence"/>
</dbReference>
<evidence type="ECO:0000313" key="3">
    <source>
        <dbReference type="Proteomes" id="UP001221302"/>
    </source>
</evidence>
<evidence type="ECO:0000313" key="2">
    <source>
        <dbReference type="EMBL" id="MDF1613238.1"/>
    </source>
</evidence>
<feature type="domain" description="DJ-1/PfpI" evidence="1">
    <location>
        <begin position="57"/>
        <end position="139"/>
    </location>
</feature>